<evidence type="ECO:0000313" key="2">
    <source>
        <dbReference type="Proteomes" id="UP000029067"/>
    </source>
</evidence>
<dbReference type="OrthoDB" id="9867223at2"/>
<dbReference type="Proteomes" id="UP000029067">
    <property type="component" value="Unassembled WGS sequence"/>
</dbReference>
<reference evidence="1 2" key="1">
    <citation type="submission" date="2014-03" db="EMBL/GenBank/DDBJ databases">
        <title>Genomics of Bifidobacteria.</title>
        <authorList>
            <person name="Ventura M."/>
            <person name="Milani C."/>
            <person name="Lugli G.A."/>
        </authorList>
    </citation>
    <scope>NUCLEOTIDE SEQUENCE [LARGE SCALE GENOMIC DNA]</scope>
    <source>
        <strain evidence="1 2">LMG 10738</strain>
    </source>
</reference>
<sequence length="137" mass="14926">MDQPQDLRYRIERYEDGTLCVTATCPPDPDDVRMAADLGWDGPARGDWQTITVAAPTLPAGGDRIAVGAYRIDGELTRRAFADLGLEERASIRIGPHRARVVIADLPADWRDNPLVDTDIPGPMPDPGPPAAHAFTR</sequence>
<dbReference type="EMBL" id="JGYV01000010">
    <property type="protein sequence ID" value="KFI62893.1"/>
    <property type="molecule type" value="Genomic_DNA"/>
</dbReference>
<name>A0A087AVU3_9BIFI</name>
<comment type="caution">
    <text evidence="1">The sequence shown here is derived from an EMBL/GenBank/DDBJ whole genome shotgun (WGS) entry which is preliminary data.</text>
</comment>
<protein>
    <submittedName>
        <fullName evidence="1">Uncharacterized protein</fullName>
    </submittedName>
</protein>
<accession>A0A087AVU3</accession>
<dbReference type="AlphaFoldDB" id="A0A087AVU3"/>
<evidence type="ECO:0000313" key="1">
    <source>
        <dbReference type="EMBL" id="KFI62893.1"/>
    </source>
</evidence>
<gene>
    <name evidence="1" type="ORF">BCUN_0724</name>
</gene>
<dbReference type="STRING" id="1688.BCUN_0724"/>
<organism evidence="1 2">
    <name type="scientific">Bifidobacterium cuniculi</name>
    <dbReference type="NCBI Taxonomy" id="1688"/>
    <lineage>
        <taxon>Bacteria</taxon>
        <taxon>Bacillati</taxon>
        <taxon>Actinomycetota</taxon>
        <taxon>Actinomycetes</taxon>
        <taxon>Bifidobacteriales</taxon>
        <taxon>Bifidobacteriaceae</taxon>
        <taxon>Bifidobacterium</taxon>
    </lineage>
</organism>
<keyword evidence="2" id="KW-1185">Reference proteome</keyword>
<dbReference type="RefSeq" id="WP_051920873.1">
    <property type="nucleotide sequence ID" value="NZ_JGYV01000010.1"/>
</dbReference>
<proteinExistence type="predicted"/>